<dbReference type="RefSeq" id="WP_025227561.1">
    <property type="nucleotide sequence ID" value="NZ_CP007139.1"/>
</dbReference>
<dbReference type="HOGENOM" id="CLU_962243_0_0_0"/>
<dbReference type="InterPro" id="IPR050177">
    <property type="entry name" value="Lipid_A_modif_metabolic_enz"/>
</dbReference>
<name>A0A068NJT9_FIMGI</name>
<gene>
    <name evidence="2" type="ORF">OP10G_0403</name>
</gene>
<evidence type="ECO:0000313" key="3">
    <source>
        <dbReference type="Proteomes" id="UP000027982"/>
    </source>
</evidence>
<sequence>MRILLTGAGGNIGRGLVPLLTAQGHDLVLSDLNPLPDEPPFAGLPFHQLDIQNGFGLEKAAEGADSIVHTPAWHGIHWRAKTEADFWRLNVDGTFWAFQAARSAGISRFVFLSSQAWHGHYDKYGFTKRIGEELCEYHRRVNGVRYVAVRPADLTPWGDNWVNRYGARLLYGGVDREDVLHAIERSVAFLAGDLAGEPEGLILDAVRPNAFDETQLEGWEADPYGACERIFPGSSDLVRQYEIRIGHKPSVLNSFLGWTETGYQPKHHFGTFLAELRGLDEAVVHAKRCPY</sequence>
<dbReference type="AlphaFoldDB" id="A0A068NJT9"/>
<dbReference type="Pfam" id="PF01370">
    <property type="entry name" value="Epimerase"/>
    <property type="match status" value="1"/>
</dbReference>
<dbReference type="Gene3D" id="3.40.50.720">
    <property type="entry name" value="NAD(P)-binding Rossmann-like Domain"/>
    <property type="match status" value="1"/>
</dbReference>
<evidence type="ECO:0000259" key="1">
    <source>
        <dbReference type="Pfam" id="PF01370"/>
    </source>
</evidence>
<proteinExistence type="predicted"/>
<reference evidence="2 3" key="1">
    <citation type="journal article" date="2014" name="PLoS ONE">
        <title>The first complete genome sequence of the class fimbriimonadia in the phylum armatimonadetes.</title>
        <authorList>
            <person name="Hu Z.Y."/>
            <person name="Wang Y.Z."/>
            <person name="Im W.T."/>
            <person name="Wang S.Y."/>
            <person name="Zhao G.P."/>
            <person name="Zheng H.J."/>
            <person name="Quan Z.X."/>
        </authorList>
    </citation>
    <scope>NUCLEOTIDE SEQUENCE [LARGE SCALE GENOMIC DNA]</scope>
    <source>
        <strain evidence="2">Gsoil 348</strain>
    </source>
</reference>
<dbReference type="InterPro" id="IPR036291">
    <property type="entry name" value="NAD(P)-bd_dom_sf"/>
</dbReference>
<keyword evidence="3" id="KW-1185">Reference proteome</keyword>
<organism evidence="2 3">
    <name type="scientific">Fimbriimonas ginsengisoli Gsoil 348</name>
    <dbReference type="NCBI Taxonomy" id="661478"/>
    <lineage>
        <taxon>Bacteria</taxon>
        <taxon>Bacillati</taxon>
        <taxon>Armatimonadota</taxon>
        <taxon>Fimbriimonadia</taxon>
        <taxon>Fimbriimonadales</taxon>
        <taxon>Fimbriimonadaceae</taxon>
        <taxon>Fimbriimonas</taxon>
    </lineage>
</organism>
<dbReference type="STRING" id="661478.OP10G_0403"/>
<dbReference type="EMBL" id="CP007139">
    <property type="protein sequence ID" value="AIE83771.1"/>
    <property type="molecule type" value="Genomic_DNA"/>
</dbReference>
<dbReference type="eggNOG" id="COG0451">
    <property type="taxonomic scope" value="Bacteria"/>
</dbReference>
<dbReference type="OrthoDB" id="3174087at2"/>
<dbReference type="KEGG" id="fgi:OP10G_0403"/>
<dbReference type="Proteomes" id="UP000027982">
    <property type="component" value="Chromosome"/>
</dbReference>
<evidence type="ECO:0000313" key="2">
    <source>
        <dbReference type="EMBL" id="AIE83771.1"/>
    </source>
</evidence>
<feature type="domain" description="NAD-dependent epimerase/dehydratase" evidence="1">
    <location>
        <begin position="3"/>
        <end position="153"/>
    </location>
</feature>
<dbReference type="PANTHER" id="PTHR43245">
    <property type="entry name" value="BIFUNCTIONAL POLYMYXIN RESISTANCE PROTEIN ARNA"/>
    <property type="match status" value="1"/>
</dbReference>
<dbReference type="InterPro" id="IPR001509">
    <property type="entry name" value="Epimerase_deHydtase"/>
</dbReference>
<accession>A0A068NJT9</accession>
<dbReference type="SUPFAM" id="SSF51735">
    <property type="entry name" value="NAD(P)-binding Rossmann-fold domains"/>
    <property type="match status" value="1"/>
</dbReference>
<protein>
    <submittedName>
        <fullName evidence="2">UDP-glucose 4-epimerase</fullName>
    </submittedName>
</protein>